<dbReference type="Proteomes" id="UP000263040">
    <property type="component" value="Chromosome"/>
</dbReference>
<dbReference type="Gene3D" id="3.40.50.300">
    <property type="entry name" value="P-loop containing nucleotide triphosphate hydrolases"/>
    <property type="match status" value="1"/>
</dbReference>
<evidence type="ECO:0000313" key="2">
    <source>
        <dbReference type="EMBL" id="AXX89314.1"/>
    </source>
</evidence>
<accession>A0AAD0SQQ5</accession>
<proteinExistence type="predicted"/>
<dbReference type="PANTHER" id="PTHR13696">
    <property type="entry name" value="P-LOOP CONTAINING NUCLEOSIDE TRIPHOSPHATE HYDROLASE"/>
    <property type="match status" value="1"/>
</dbReference>
<feature type="domain" description="CobQ/CobB/MinD/ParA nucleotide binding" evidence="1">
    <location>
        <begin position="5"/>
        <end position="174"/>
    </location>
</feature>
<evidence type="ECO:0000313" key="3">
    <source>
        <dbReference type="Proteomes" id="UP000263040"/>
    </source>
</evidence>
<reference evidence="2 3" key="1">
    <citation type="submission" date="2018-08" db="EMBL/GenBank/DDBJ databases">
        <title>Complete genome of the Arcobacter suis type strain LMG 26152.</title>
        <authorList>
            <person name="Miller W.G."/>
            <person name="Yee E."/>
            <person name="Bono J.L."/>
        </authorList>
    </citation>
    <scope>NUCLEOTIDE SEQUENCE [LARGE SCALE GENOMIC DNA]</scope>
    <source>
        <strain evidence="2 3">CECT 7833</strain>
    </source>
</reference>
<dbReference type="RefSeq" id="WP_118885870.1">
    <property type="nucleotide sequence ID" value="NZ_CP032100.1"/>
</dbReference>
<dbReference type="CDD" id="cd02042">
    <property type="entry name" value="ParAB_family"/>
    <property type="match status" value="1"/>
</dbReference>
<dbReference type="InterPro" id="IPR027417">
    <property type="entry name" value="P-loop_NTPase"/>
</dbReference>
<sequence>MKKVITIAHTKGGVGKSTLAWNLAHSLHAAGEVVRIVDLDFQQTLFFINAIAEMNNEATIEVLQPQTGSELLEIIEENHGYLIIDVGGFDSDINRIALSRADKILVPISPSITEVIGFKTFEAIIEDINATSINMVLNNIHPLQKDFTEIEKVVNKSGAKLLKTIIRSRKTYKDVLALGKSVFTYTDLKARDEIERLKDELIG</sequence>
<dbReference type="AlphaFoldDB" id="A0AAD0SQQ5"/>
<gene>
    <name evidence="2" type="ORF">ASUIS_0823</name>
</gene>
<dbReference type="EMBL" id="CP032100">
    <property type="protein sequence ID" value="AXX89314.1"/>
    <property type="molecule type" value="Genomic_DNA"/>
</dbReference>
<keyword evidence="3" id="KW-1185">Reference proteome</keyword>
<dbReference type="InterPro" id="IPR050678">
    <property type="entry name" value="DNA_Partitioning_ATPase"/>
</dbReference>
<name>A0AAD0SQQ5_9BACT</name>
<dbReference type="KEGG" id="asui:ASUIS_0823"/>
<dbReference type="Pfam" id="PF01656">
    <property type="entry name" value="CbiA"/>
    <property type="match status" value="1"/>
</dbReference>
<protein>
    <submittedName>
        <fullName evidence="2">ParA-like protein</fullName>
    </submittedName>
</protein>
<evidence type="ECO:0000259" key="1">
    <source>
        <dbReference type="Pfam" id="PF01656"/>
    </source>
</evidence>
<organism evidence="2 3">
    <name type="scientific">Arcobacter suis CECT 7833</name>
    <dbReference type="NCBI Taxonomy" id="663365"/>
    <lineage>
        <taxon>Bacteria</taxon>
        <taxon>Pseudomonadati</taxon>
        <taxon>Campylobacterota</taxon>
        <taxon>Epsilonproteobacteria</taxon>
        <taxon>Campylobacterales</taxon>
        <taxon>Arcobacteraceae</taxon>
        <taxon>Arcobacter</taxon>
    </lineage>
</organism>
<dbReference type="SUPFAM" id="SSF52540">
    <property type="entry name" value="P-loop containing nucleoside triphosphate hydrolases"/>
    <property type="match status" value="1"/>
</dbReference>
<dbReference type="PIRSF" id="PIRSF009320">
    <property type="entry name" value="Nuc_binding_HP_1000"/>
    <property type="match status" value="1"/>
</dbReference>
<dbReference type="InterPro" id="IPR002586">
    <property type="entry name" value="CobQ/CobB/MinD/ParA_Nub-bd_dom"/>
</dbReference>
<dbReference type="PANTHER" id="PTHR13696:SF96">
    <property type="entry name" value="COBQ_COBB_MIND_PARA NUCLEOTIDE BINDING DOMAIN-CONTAINING PROTEIN"/>
    <property type="match status" value="1"/>
</dbReference>